<evidence type="ECO:0000256" key="2">
    <source>
        <dbReference type="ARBA" id="ARBA00022723"/>
    </source>
</evidence>
<accession>A0A9P9XYE0</accession>
<reference evidence="4" key="1">
    <citation type="journal article" date="2021" name="J Fungi (Basel)">
        <title>Genomic and Metabolomic Analyses of the Marine Fungus Emericellopsis cladophorae: Insights into Saltwater Adaptability Mechanisms and Its Biosynthetic Potential.</title>
        <authorList>
            <person name="Goncalves M.F.M."/>
            <person name="Hilario S."/>
            <person name="Van de Peer Y."/>
            <person name="Esteves A.C."/>
            <person name="Alves A."/>
        </authorList>
    </citation>
    <scope>NUCLEOTIDE SEQUENCE</scope>
    <source>
        <strain evidence="4">MUM 19.33</strain>
    </source>
</reference>
<comment type="caution">
    <text evidence="4">The sequence shown here is derived from an EMBL/GenBank/DDBJ whole genome shotgun (WGS) entry which is preliminary data.</text>
</comment>
<sequence length="513" mass="56985">MLFIATRKTDILIQVQTVDAAIFDASVANPAPTAWVSITFKSPAQKQEELMGRLRRLEAVVTEMAGQMEDGAAEADAGTPNVWRSLRLQRDAELSTGQYARSAGPEIQGRSDASELWQKQNDPTEDFGDLVTESNGGRSSALKWTTYSEPLPTSKRQLRGTHIHLCHNQNGARDQGKLHTLDPETEALMFALSLDAIVSLDEEAALNFSISKPQLVAHLRLGVEKALASAEFMTTGSIAVVRAFMIYVTILPQLGTQRLLVSVSADHEMRRQLWRHVCFLDSRVRHKDVPELFISPSTGTTREPYNGDVKEPGSNSGFTNLSVCLIRCELWRLSHTLQNAARTGPKASNSFMFFRMLAHGYVQFVMCRRQMRLAKGINQGDLVAQALDCAATLMDTTMALKTRDEWKCWRWQLQGHVPWETLIRPGDSNIDSANASSLGDGAASLIPSLADGTPGTSSARNATDQMLQMSWEASEFEADSVFNWDPLLEMDHAMDWQWMDGDSELSFSDWNTV</sequence>
<dbReference type="Proteomes" id="UP001055219">
    <property type="component" value="Unassembled WGS sequence"/>
</dbReference>
<dbReference type="InterPro" id="IPR050613">
    <property type="entry name" value="Sec_Metabolite_Reg"/>
</dbReference>
<evidence type="ECO:0008006" key="6">
    <source>
        <dbReference type="Google" id="ProtNLM"/>
    </source>
</evidence>
<gene>
    <name evidence="4" type="ORF">J7T54_005745</name>
</gene>
<dbReference type="RefSeq" id="XP_051360571.1">
    <property type="nucleotide sequence ID" value="XM_051508280.1"/>
</dbReference>
<organism evidence="4 5">
    <name type="scientific">Emericellopsis cladophorae</name>
    <dbReference type="NCBI Taxonomy" id="2686198"/>
    <lineage>
        <taxon>Eukaryota</taxon>
        <taxon>Fungi</taxon>
        <taxon>Dikarya</taxon>
        <taxon>Ascomycota</taxon>
        <taxon>Pezizomycotina</taxon>
        <taxon>Sordariomycetes</taxon>
        <taxon>Hypocreomycetidae</taxon>
        <taxon>Hypocreales</taxon>
        <taxon>Bionectriaceae</taxon>
        <taxon>Emericellopsis</taxon>
    </lineage>
</organism>
<proteinExistence type="predicted"/>
<dbReference type="PANTHER" id="PTHR31001">
    <property type="entry name" value="UNCHARACTERIZED TRANSCRIPTIONAL REGULATORY PROTEIN"/>
    <property type="match status" value="1"/>
</dbReference>
<dbReference type="OrthoDB" id="435881at2759"/>
<dbReference type="GeneID" id="75832228"/>
<dbReference type="EMBL" id="JAGIXG020000042">
    <property type="protein sequence ID" value="KAI6779715.1"/>
    <property type="molecule type" value="Genomic_DNA"/>
</dbReference>
<keyword evidence="3" id="KW-0539">Nucleus</keyword>
<evidence type="ECO:0000256" key="3">
    <source>
        <dbReference type="ARBA" id="ARBA00023242"/>
    </source>
</evidence>
<dbReference type="GO" id="GO:0046872">
    <property type="term" value="F:metal ion binding"/>
    <property type="evidence" value="ECO:0007669"/>
    <property type="project" value="UniProtKB-KW"/>
</dbReference>
<evidence type="ECO:0000313" key="4">
    <source>
        <dbReference type="EMBL" id="KAI6779715.1"/>
    </source>
</evidence>
<dbReference type="AlphaFoldDB" id="A0A9P9XYE0"/>
<protein>
    <recommendedName>
        <fullName evidence="6">Transcription factor domain-containing protein</fullName>
    </recommendedName>
</protein>
<evidence type="ECO:0000256" key="1">
    <source>
        <dbReference type="ARBA" id="ARBA00004123"/>
    </source>
</evidence>
<dbReference type="PANTHER" id="PTHR31001:SF50">
    <property type="entry name" value="ZN(II)2CYS6 TRANSCRIPTION FACTOR (EUROFUNG)"/>
    <property type="match status" value="1"/>
</dbReference>
<dbReference type="GO" id="GO:0005634">
    <property type="term" value="C:nucleus"/>
    <property type="evidence" value="ECO:0007669"/>
    <property type="project" value="UniProtKB-SubCell"/>
</dbReference>
<keyword evidence="5" id="KW-1185">Reference proteome</keyword>
<name>A0A9P9XYE0_9HYPO</name>
<keyword evidence="2" id="KW-0479">Metal-binding</keyword>
<evidence type="ECO:0000313" key="5">
    <source>
        <dbReference type="Proteomes" id="UP001055219"/>
    </source>
</evidence>
<comment type="subcellular location">
    <subcellularLocation>
        <location evidence="1">Nucleus</location>
    </subcellularLocation>
</comment>
<reference evidence="4" key="2">
    <citation type="submission" date="2022-07" db="EMBL/GenBank/DDBJ databases">
        <authorList>
            <person name="Goncalves M.F.M."/>
            <person name="Hilario S."/>
            <person name="Van De Peer Y."/>
            <person name="Esteves A.C."/>
            <person name="Alves A."/>
        </authorList>
    </citation>
    <scope>NUCLEOTIDE SEQUENCE</scope>
    <source>
        <strain evidence="4">MUM 19.33</strain>
    </source>
</reference>